<dbReference type="SUPFAM" id="SSF57850">
    <property type="entry name" value="RING/U-box"/>
    <property type="match status" value="1"/>
</dbReference>
<dbReference type="PROSITE" id="PS50089">
    <property type="entry name" value="ZF_RING_2"/>
    <property type="match status" value="1"/>
</dbReference>
<dbReference type="CDD" id="cd19775">
    <property type="entry name" value="Bbox2_TIF1_C-VI"/>
    <property type="match status" value="1"/>
</dbReference>
<evidence type="ECO:0000256" key="6">
    <source>
        <dbReference type="SAM" id="MobiDB-lite"/>
    </source>
</evidence>
<dbReference type="PANTHER" id="PTHR25462:SF299">
    <property type="entry name" value="E3 UBIQUITIN-PROTEIN LIGASE TRIM56"/>
    <property type="match status" value="1"/>
</dbReference>
<evidence type="ECO:0000259" key="7">
    <source>
        <dbReference type="PROSITE" id="PS50016"/>
    </source>
</evidence>
<dbReference type="SUPFAM" id="SSF57845">
    <property type="entry name" value="B-box zinc-binding domain"/>
    <property type="match status" value="1"/>
</dbReference>
<feature type="compositionally biased region" description="Polar residues" evidence="6">
    <location>
        <begin position="825"/>
        <end position="846"/>
    </location>
</feature>
<sequence>MNEESGDARGQKGRTRTGSVAADKAESCAVCRTKLSFSTEPKLLPCLHMMCKECVINTTEEKTAKECPMCGQSFNLSEVTDCFIFKDSAPKCGGCDETALSGWCKECEEALCSDCVSAHQRVKVTRNHTVIPEETQSGLRTSLRCTAHKQERLKFFCVTCGQLTCRDCQLIDHRNHSFSLLEEAVVTQKDHLMKLLDRIKEQRNSVRASLKDLDGRLNSITGLKEFLEKELDNTLRSMYDFLIVRCRQLSKELEGLCNEEEKSLKVMKTNLKKLEDRQEYITAFLHKVLSTEGQCVLRHKMQIEKWTQKLLSQKKFVPDTVIQLSLSFNKDIYNSIKHMATFKVTRIPAAKGKAKNGNKHTHKSQEDDKCPSGLNSKSGATLSESGTASTAHLMSNPASNVRQSAQSSSVSAKPMQNTQGATDIMSKASSSSISRTCAPLQTTQSNMAPHLLAQAGQHFPQSASRLPSQSKQVFRSLSTPLQSTTLPRSSSSSSSQAVLNIIPSNLQHGIVMPPVVLPQSQAGVVLAAAAPPDLASSFSVPHPFVSVQTAPLQSSNLSSLTDAQSHSLTNSQSVPPRFTLAPFSQSSQAMPNPDPCTMNLSSIHTQQSTSQTQDVSGPSVSSQTAPTNNSLPYSQAVSSAQSANLQASQLAATQSNHLQVTLLNVPNKIAFVNSGLPWKFHHYTPVLHTNKGTTLAYLSKPINDIWMSDWQSLHPTSGDMPCSQTSEHMVPPANSNKELDFPASSIPPVSAAPILSAYSNTGQVECATQTIQMPNSELPVKAPADSVCEGDMSVCSRASPVAEVADSNLPTSTVPEKDTKAKESTAVSQPKDTLSTTSIKDCPPNQNVITRSELPVKCVSTLSPPKSPLTTHWLTGLPSSFKELVCGETKVPAQDACSKPAMQTCLPNQKDSDEKTDDSDSELVERMDESEEEPILCLDSNGTPVVSLLRLPISGSSRSQFRIIPSMQNTEILLQEIDENQSVQRCLRIKIKDHPAAASPIQSCWSEGSLQADVLECAVCISLGASLKCAKCGRSFHTHCHVPPIFFNPTEMWVCSLCQDVLDDSDPFSCNRLKEPYLSLLDQRKCEQLLLFLMCEKHSHLLYKSIKHSARCVKFNLILGRLLGRRSPPYRSSAEMVSDLWALFDNLSSKSK</sequence>
<feature type="domain" description="B box-type" evidence="9">
    <location>
        <begin position="140"/>
        <end position="181"/>
    </location>
</feature>
<dbReference type="SMART" id="SM00336">
    <property type="entry name" value="BBOX"/>
    <property type="match status" value="2"/>
</dbReference>
<dbReference type="PANTHER" id="PTHR25462">
    <property type="entry name" value="BONUS, ISOFORM C-RELATED"/>
    <property type="match status" value="1"/>
</dbReference>
<evidence type="ECO:0000259" key="9">
    <source>
        <dbReference type="PROSITE" id="PS50119"/>
    </source>
</evidence>
<evidence type="ECO:0000256" key="4">
    <source>
        <dbReference type="PROSITE-ProRule" id="PRU00024"/>
    </source>
</evidence>
<feature type="region of interest" description="Disordered" evidence="6">
    <location>
        <begin position="457"/>
        <end position="494"/>
    </location>
</feature>
<dbReference type="SMART" id="SM00249">
    <property type="entry name" value="PHD"/>
    <property type="match status" value="1"/>
</dbReference>
<dbReference type="EMBL" id="QNUK01000019">
    <property type="protein sequence ID" value="KAF5907760.1"/>
    <property type="molecule type" value="Genomic_DNA"/>
</dbReference>
<dbReference type="Gene3D" id="3.30.40.10">
    <property type="entry name" value="Zinc/RING finger domain, C3HC4 (zinc finger)"/>
    <property type="match status" value="2"/>
</dbReference>
<dbReference type="CDD" id="cd15541">
    <property type="entry name" value="PHD_TIF1_like"/>
    <property type="match status" value="1"/>
</dbReference>
<feature type="compositionally biased region" description="Low complexity" evidence="6">
    <location>
        <begin position="601"/>
        <end position="613"/>
    </location>
</feature>
<protein>
    <submittedName>
        <fullName evidence="10">E3 ubiquitin-protein ligase TRIM33-like</fullName>
    </submittedName>
</protein>
<dbReference type="PROSITE" id="PS01359">
    <property type="entry name" value="ZF_PHD_1"/>
    <property type="match status" value="1"/>
</dbReference>
<dbReference type="Proteomes" id="UP000727407">
    <property type="component" value="Unassembled WGS sequence"/>
</dbReference>
<dbReference type="GO" id="GO:0061630">
    <property type="term" value="F:ubiquitin protein ligase activity"/>
    <property type="evidence" value="ECO:0007669"/>
    <property type="project" value="TreeGrafter"/>
</dbReference>
<dbReference type="GO" id="GO:0060340">
    <property type="term" value="P:positive regulation of type I interferon-mediated signaling pathway"/>
    <property type="evidence" value="ECO:0007669"/>
    <property type="project" value="TreeGrafter"/>
</dbReference>
<dbReference type="GO" id="GO:0045087">
    <property type="term" value="P:innate immune response"/>
    <property type="evidence" value="ECO:0007669"/>
    <property type="project" value="TreeGrafter"/>
</dbReference>
<feature type="compositionally biased region" description="Polar residues" evidence="6">
    <location>
        <begin position="373"/>
        <end position="397"/>
    </location>
</feature>
<feature type="compositionally biased region" description="Polar residues" evidence="6">
    <location>
        <begin position="614"/>
        <end position="633"/>
    </location>
</feature>
<organism evidence="10 11">
    <name type="scientific">Clarias magur</name>
    <name type="common">Asian catfish</name>
    <name type="synonym">Macropteronotus magur</name>
    <dbReference type="NCBI Taxonomy" id="1594786"/>
    <lineage>
        <taxon>Eukaryota</taxon>
        <taxon>Metazoa</taxon>
        <taxon>Chordata</taxon>
        <taxon>Craniata</taxon>
        <taxon>Vertebrata</taxon>
        <taxon>Euteleostomi</taxon>
        <taxon>Actinopterygii</taxon>
        <taxon>Neopterygii</taxon>
        <taxon>Teleostei</taxon>
        <taxon>Ostariophysi</taxon>
        <taxon>Siluriformes</taxon>
        <taxon>Clariidae</taxon>
        <taxon>Clarias</taxon>
    </lineage>
</organism>
<feature type="domain" description="RING-type" evidence="8">
    <location>
        <begin position="28"/>
        <end position="70"/>
    </location>
</feature>
<feature type="domain" description="B box-type" evidence="9">
    <location>
        <begin position="87"/>
        <end position="133"/>
    </location>
</feature>
<feature type="compositionally biased region" description="Basic residues" evidence="6">
    <location>
        <begin position="352"/>
        <end position="362"/>
    </location>
</feature>
<evidence type="ECO:0000313" key="11">
    <source>
        <dbReference type="Proteomes" id="UP000727407"/>
    </source>
</evidence>
<feature type="compositionally biased region" description="Low complexity" evidence="6">
    <location>
        <begin position="398"/>
        <end position="412"/>
    </location>
</feature>
<evidence type="ECO:0000256" key="1">
    <source>
        <dbReference type="ARBA" id="ARBA00022723"/>
    </source>
</evidence>
<gene>
    <name evidence="10" type="ORF">DAT39_002498</name>
</gene>
<dbReference type="InterPro" id="IPR018957">
    <property type="entry name" value="Znf_C3HC4_RING-type"/>
</dbReference>
<feature type="compositionally biased region" description="Low complexity" evidence="6">
    <location>
        <begin position="475"/>
        <end position="494"/>
    </location>
</feature>
<feature type="coiled-coil region" evidence="5">
    <location>
        <begin position="196"/>
        <end position="230"/>
    </location>
</feature>
<feature type="region of interest" description="Disordered" evidence="6">
    <location>
        <begin position="351"/>
        <end position="436"/>
    </location>
</feature>
<dbReference type="AlphaFoldDB" id="A0A8J4V0Q7"/>
<dbReference type="InterPro" id="IPR013083">
    <property type="entry name" value="Znf_RING/FYVE/PHD"/>
</dbReference>
<dbReference type="SMART" id="SM00184">
    <property type="entry name" value="RING"/>
    <property type="match status" value="2"/>
</dbReference>
<feature type="non-terminal residue" evidence="10">
    <location>
        <position position="1"/>
    </location>
</feature>
<keyword evidence="2 4" id="KW-0863">Zinc-finger</keyword>
<keyword evidence="5" id="KW-0175">Coiled coil</keyword>
<feature type="region of interest" description="Disordered" evidence="6">
    <location>
        <begin position="903"/>
        <end position="935"/>
    </location>
</feature>
<feature type="compositionally biased region" description="Polar residues" evidence="6">
    <location>
        <begin position="561"/>
        <end position="574"/>
    </location>
</feature>
<evidence type="ECO:0000259" key="8">
    <source>
        <dbReference type="PROSITE" id="PS50089"/>
    </source>
</evidence>
<dbReference type="Pfam" id="PF00097">
    <property type="entry name" value="zf-C3HC4"/>
    <property type="match status" value="1"/>
</dbReference>
<dbReference type="GO" id="GO:0005654">
    <property type="term" value="C:nucleoplasm"/>
    <property type="evidence" value="ECO:0007669"/>
    <property type="project" value="TreeGrafter"/>
</dbReference>
<keyword evidence="11" id="KW-1185">Reference proteome</keyword>
<keyword evidence="1" id="KW-0479">Metal-binding</keyword>
<feature type="domain" description="PHD-type" evidence="7">
    <location>
        <begin position="1014"/>
        <end position="1061"/>
    </location>
</feature>
<name>A0A8J4V0Q7_CLAMG</name>
<dbReference type="InterPro" id="IPR011011">
    <property type="entry name" value="Znf_FYVE_PHD"/>
</dbReference>
<evidence type="ECO:0000256" key="3">
    <source>
        <dbReference type="ARBA" id="ARBA00022833"/>
    </source>
</evidence>
<dbReference type="PROSITE" id="PS50119">
    <property type="entry name" value="ZF_BBOX"/>
    <property type="match status" value="2"/>
</dbReference>
<dbReference type="Pfam" id="PF00643">
    <property type="entry name" value="zf-B_box"/>
    <property type="match status" value="2"/>
</dbReference>
<accession>A0A8J4V0Q7</accession>
<evidence type="ECO:0000256" key="5">
    <source>
        <dbReference type="SAM" id="Coils"/>
    </source>
</evidence>
<comment type="caution">
    <text evidence="10">The sequence shown here is derived from an EMBL/GenBank/DDBJ whole genome shotgun (WGS) entry which is preliminary data.</text>
</comment>
<dbReference type="OrthoDB" id="1870062at2759"/>
<dbReference type="InterPro" id="IPR047153">
    <property type="entry name" value="TRIM45/56/19-like"/>
</dbReference>
<feature type="region of interest" description="Disordered" evidence="6">
    <location>
        <begin position="806"/>
        <end position="846"/>
    </location>
</feature>
<dbReference type="InterPro" id="IPR019786">
    <property type="entry name" value="Zinc_finger_PHD-type_CS"/>
</dbReference>
<dbReference type="GO" id="GO:0008270">
    <property type="term" value="F:zinc ion binding"/>
    <property type="evidence" value="ECO:0007669"/>
    <property type="project" value="UniProtKB-KW"/>
</dbReference>
<reference evidence="10" key="1">
    <citation type="submission" date="2020-07" db="EMBL/GenBank/DDBJ databases">
        <title>Clarias magur genome sequencing, assembly and annotation.</title>
        <authorList>
            <person name="Kushwaha B."/>
            <person name="Kumar R."/>
            <person name="Das P."/>
            <person name="Joshi C.G."/>
            <person name="Kumar D."/>
            <person name="Nagpure N.S."/>
            <person name="Pandey M."/>
            <person name="Agarwal S."/>
            <person name="Srivastava S."/>
            <person name="Singh M."/>
            <person name="Sahoo L."/>
            <person name="Jayasankar P."/>
            <person name="Meher P.K."/>
            <person name="Koringa P.G."/>
            <person name="Iquebal M.A."/>
            <person name="Das S.P."/>
            <person name="Bit A."/>
            <person name="Patnaik S."/>
            <person name="Patel N."/>
            <person name="Shah T.M."/>
            <person name="Hinsu A."/>
            <person name="Jena J.K."/>
        </authorList>
    </citation>
    <scope>NUCLEOTIDE SEQUENCE</scope>
    <source>
        <strain evidence="10">CIFAMagur01</strain>
        <tissue evidence="10">Testis</tissue>
    </source>
</reference>
<dbReference type="SUPFAM" id="SSF57903">
    <property type="entry name" value="FYVE/PHD zinc finger"/>
    <property type="match status" value="1"/>
</dbReference>
<dbReference type="InterPro" id="IPR001965">
    <property type="entry name" value="Znf_PHD"/>
</dbReference>
<dbReference type="InterPro" id="IPR001841">
    <property type="entry name" value="Znf_RING"/>
</dbReference>
<feature type="compositionally biased region" description="Polar residues" evidence="6">
    <location>
        <begin position="459"/>
        <end position="473"/>
    </location>
</feature>
<feature type="region of interest" description="Disordered" evidence="6">
    <location>
        <begin position="561"/>
        <end position="636"/>
    </location>
</feature>
<dbReference type="InterPro" id="IPR017907">
    <property type="entry name" value="Znf_RING_CS"/>
</dbReference>
<dbReference type="PROSITE" id="PS00518">
    <property type="entry name" value="ZF_RING_1"/>
    <property type="match status" value="1"/>
</dbReference>
<keyword evidence="3" id="KW-0862">Zinc</keyword>
<evidence type="ECO:0000313" key="10">
    <source>
        <dbReference type="EMBL" id="KAF5907760.1"/>
    </source>
</evidence>
<evidence type="ECO:0000256" key="2">
    <source>
        <dbReference type="ARBA" id="ARBA00022771"/>
    </source>
</evidence>
<dbReference type="InterPro" id="IPR019787">
    <property type="entry name" value="Znf_PHD-finger"/>
</dbReference>
<dbReference type="InterPro" id="IPR000315">
    <property type="entry name" value="Znf_B-box"/>
</dbReference>
<proteinExistence type="predicted"/>
<dbReference type="Gene3D" id="3.30.160.60">
    <property type="entry name" value="Classic Zinc Finger"/>
    <property type="match status" value="1"/>
</dbReference>
<feature type="compositionally biased region" description="Acidic residues" evidence="6">
    <location>
        <begin position="914"/>
        <end position="934"/>
    </location>
</feature>
<dbReference type="PROSITE" id="PS50016">
    <property type="entry name" value="ZF_PHD_2"/>
    <property type="match status" value="1"/>
</dbReference>